<reference evidence="1 2" key="1">
    <citation type="journal article" date="2021" name="BMC Genomics">
        <title>Datura genome reveals duplications of psychoactive alkaloid biosynthetic genes and high mutation rate following tissue culture.</title>
        <authorList>
            <person name="Rajewski A."/>
            <person name="Carter-House D."/>
            <person name="Stajich J."/>
            <person name="Litt A."/>
        </authorList>
    </citation>
    <scope>NUCLEOTIDE SEQUENCE [LARGE SCALE GENOMIC DNA]</scope>
    <source>
        <strain evidence="1">AR-01</strain>
    </source>
</reference>
<protein>
    <submittedName>
        <fullName evidence="1">Uncharacterized protein</fullName>
    </submittedName>
</protein>
<name>A0ABS8S423_DATST</name>
<dbReference type="Proteomes" id="UP000823775">
    <property type="component" value="Unassembled WGS sequence"/>
</dbReference>
<dbReference type="EMBL" id="JACEIK010000260">
    <property type="protein sequence ID" value="MCD7453629.1"/>
    <property type="molecule type" value="Genomic_DNA"/>
</dbReference>
<sequence>MQDLPYEEAQCISQLHFGLDEMEAYYVSFKGKRYITAEAQFEVKSLKDGFPNIYNQIGIRDWGPFTMPIGPDFPELVWEIYASYRARKSTLKNEGRVDTMPCLLSVWWTTSKGMIHRHDRKFEARMWLDLVCARLSLQRIQRRSSFKSQFLGPASCIRHIST</sequence>
<evidence type="ECO:0000313" key="1">
    <source>
        <dbReference type="EMBL" id="MCD7453629.1"/>
    </source>
</evidence>
<evidence type="ECO:0000313" key="2">
    <source>
        <dbReference type="Proteomes" id="UP000823775"/>
    </source>
</evidence>
<organism evidence="1 2">
    <name type="scientific">Datura stramonium</name>
    <name type="common">Jimsonweed</name>
    <name type="synonym">Common thornapple</name>
    <dbReference type="NCBI Taxonomy" id="4076"/>
    <lineage>
        <taxon>Eukaryota</taxon>
        <taxon>Viridiplantae</taxon>
        <taxon>Streptophyta</taxon>
        <taxon>Embryophyta</taxon>
        <taxon>Tracheophyta</taxon>
        <taxon>Spermatophyta</taxon>
        <taxon>Magnoliopsida</taxon>
        <taxon>eudicotyledons</taxon>
        <taxon>Gunneridae</taxon>
        <taxon>Pentapetalae</taxon>
        <taxon>asterids</taxon>
        <taxon>lamiids</taxon>
        <taxon>Solanales</taxon>
        <taxon>Solanaceae</taxon>
        <taxon>Solanoideae</taxon>
        <taxon>Datureae</taxon>
        <taxon>Datura</taxon>
    </lineage>
</organism>
<gene>
    <name evidence="1" type="ORF">HAX54_021682</name>
</gene>
<comment type="caution">
    <text evidence="1">The sequence shown here is derived from an EMBL/GenBank/DDBJ whole genome shotgun (WGS) entry which is preliminary data.</text>
</comment>
<keyword evidence="2" id="KW-1185">Reference proteome</keyword>
<proteinExistence type="predicted"/>
<accession>A0ABS8S423</accession>